<comment type="similarity">
    <text evidence="1">Belongs to the EXO5 family.</text>
</comment>
<proteinExistence type="inferred from homology"/>
<evidence type="ECO:0000313" key="3">
    <source>
        <dbReference type="Proteomes" id="UP000472270"/>
    </source>
</evidence>
<dbReference type="Pfam" id="PF09810">
    <property type="entry name" value="Exo5"/>
    <property type="match status" value="2"/>
</dbReference>
<evidence type="ECO:0000256" key="1">
    <source>
        <dbReference type="ARBA" id="ARBA00009797"/>
    </source>
</evidence>
<organism evidence="2 3">
    <name type="scientific">Sinocyclocheilus rhinocerous</name>
    <dbReference type="NCBI Taxonomy" id="307959"/>
    <lineage>
        <taxon>Eukaryota</taxon>
        <taxon>Metazoa</taxon>
        <taxon>Chordata</taxon>
        <taxon>Craniata</taxon>
        <taxon>Vertebrata</taxon>
        <taxon>Euteleostomi</taxon>
        <taxon>Actinopterygii</taxon>
        <taxon>Neopterygii</taxon>
        <taxon>Teleostei</taxon>
        <taxon>Ostariophysi</taxon>
        <taxon>Cypriniformes</taxon>
        <taxon>Cyprinidae</taxon>
        <taxon>Cyprininae</taxon>
        <taxon>Sinocyclocheilus</taxon>
    </lineage>
</organism>
<dbReference type="PANTHER" id="PTHR14464:SF4">
    <property type="entry name" value="EXONUCLEASE V"/>
    <property type="match status" value="1"/>
</dbReference>
<dbReference type="AlphaFoldDB" id="A0A673GB90"/>
<name>A0A673GB90_9TELE</name>
<dbReference type="Gene3D" id="3.90.320.10">
    <property type="match status" value="1"/>
</dbReference>
<reference evidence="2" key="2">
    <citation type="submission" date="2025-09" db="UniProtKB">
        <authorList>
            <consortium name="Ensembl"/>
        </authorList>
    </citation>
    <scope>IDENTIFICATION</scope>
</reference>
<dbReference type="InterPro" id="IPR011604">
    <property type="entry name" value="PDDEXK-like_dom_sf"/>
</dbReference>
<dbReference type="PANTHER" id="PTHR14464">
    <property type="entry name" value="EXONUCLEASE V"/>
    <property type="match status" value="1"/>
</dbReference>
<dbReference type="Proteomes" id="UP000472270">
    <property type="component" value="Unassembled WGS sequence"/>
</dbReference>
<dbReference type="GO" id="GO:0005634">
    <property type="term" value="C:nucleus"/>
    <property type="evidence" value="ECO:0007669"/>
    <property type="project" value="TreeGrafter"/>
</dbReference>
<keyword evidence="3" id="KW-1185">Reference proteome</keyword>
<accession>A0A673GB90</accession>
<reference evidence="2" key="1">
    <citation type="submission" date="2025-08" db="UniProtKB">
        <authorList>
            <consortium name="Ensembl"/>
        </authorList>
    </citation>
    <scope>IDENTIFICATION</scope>
</reference>
<dbReference type="GO" id="GO:0045145">
    <property type="term" value="F:single-stranded DNA 5'-3' DNA exonuclease activity"/>
    <property type="evidence" value="ECO:0007669"/>
    <property type="project" value="InterPro"/>
</dbReference>
<evidence type="ECO:0000313" key="2">
    <source>
        <dbReference type="Ensembl" id="ENSSRHP00000009760.1"/>
    </source>
</evidence>
<dbReference type="GO" id="GO:0036297">
    <property type="term" value="P:interstrand cross-link repair"/>
    <property type="evidence" value="ECO:0007669"/>
    <property type="project" value="TreeGrafter"/>
</dbReference>
<protein>
    <submittedName>
        <fullName evidence="2">Exonuclease 5</fullName>
    </submittedName>
</protein>
<sequence>MDASGSQQLFDDWDDNSNSEFLNISSEQQSIAFVISLRLSLDIVLLFSRNEEALGQETVKTENVRGLKRKNLHGNSFSPMQRFFKRHLSVTLLCDQSWCEMKTVYSLLKPFVKRKEMQRAEVQIGKEIHLSREQEIQDVVPVDVWTREDHMIPLLEAGERVREFPVFGVQEGVFVMGVIDELLNNQNGELVLNELKTRKQNSLPSSAQDKVNCFQVSPRLYKLLFDGLVRGEVKKDHVLNHLKLSSGQVLGAGVQAHAKITVSCSDLPCIDLLQIEYYHQGSSGPIGTRVAPFDEAQLRAELQGYLAYWTGQREPKGVDIEEAWKCRSFLKSEISSALALTSALPFSHHLL</sequence>
<dbReference type="InterPro" id="IPR019190">
    <property type="entry name" value="EXOV"/>
</dbReference>
<dbReference type="Ensembl" id="ENSSRHT00000010061.1">
    <property type="protein sequence ID" value="ENSSRHP00000009760.1"/>
    <property type="gene ID" value="ENSSRHG00000005574.1"/>
</dbReference>